<protein>
    <submittedName>
        <fullName evidence="6">LuxR family transcriptional regulator</fullName>
    </submittedName>
</protein>
<evidence type="ECO:0000256" key="1">
    <source>
        <dbReference type="ARBA" id="ARBA00023015"/>
    </source>
</evidence>
<feature type="domain" description="HTH luxR-type" evidence="5">
    <location>
        <begin position="25"/>
        <end position="90"/>
    </location>
</feature>
<dbReference type="InterPro" id="IPR036388">
    <property type="entry name" value="WH-like_DNA-bd_sf"/>
</dbReference>
<dbReference type="PATRIC" id="fig|1284240.4.peg.2543"/>
<keyword evidence="1" id="KW-0805">Transcription regulation</keyword>
<sequence length="93" mass="9925">MTTLLRAVKRFPSSASGVAETAAPAPAEPPSLTPRESDIGRLVVDGHTYREIGELLHISGKTVERHMARIRAKLGAHDRRTTATLLSGLLGGE</sequence>
<evidence type="ECO:0000313" key="7">
    <source>
        <dbReference type="Proteomes" id="UP000054226"/>
    </source>
</evidence>
<proteinExistence type="predicted"/>
<gene>
    <name evidence="6" type="ORF">H074_12472</name>
</gene>
<dbReference type="CDD" id="cd06170">
    <property type="entry name" value="LuxR_C_like"/>
    <property type="match status" value="1"/>
</dbReference>
<dbReference type="PRINTS" id="PR00038">
    <property type="entry name" value="HTHLUXR"/>
</dbReference>
<keyword evidence="3" id="KW-0804">Transcription</keyword>
<dbReference type="PROSITE" id="PS50043">
    <property type="entry name" value="HTH_LUXR_2"/>
    <property type="match status" value="1"/>
</dbReference>
<evidence type="ECO:0000256" key="3">
    <source>
        <dbReference type="ARBA" id="ARBA00023163"/>
    </source>
</evidence>
<accession>M2ZKP6</accession>
<dbReference type="Proteomes" id="UP000054226">
    <property type="component" value="Unassembled WGS sequence"/>
</dbReference>
<dbReference type="PROSITE" id="PS00622">
    <property type="entry name" value="HTH_LUXR_1"/>
    <property type="match status" value="1"/>
</dbReference>
<dbReference type="InterPro" id="IPR000792">
    <property type="entry name" value="Tscrpt_reg_LuxR_C"/>
</dbReference>
<dbReference type="RefSeq" id="WP_007030400.1">
    <property type="nucleotide sequence ID" value="NZ_AOHO01000047.1"/>
</dbReference>
<dbReference type="PANTHER" id="PTHR44688:SF16">
    <property type="entry name" value="DNA-BINDING TRANSCRIPTIONAL ACTIVATOR DEVR_DOSR"/>
    <property type="match status" value="1"/>
</dbReference>
<reference evidence="6 7" key="1">
    <citation type="journal article" date="2013" name="Genome Announc.">
        <title>Draft Genome Sequence of Amycolatopsis decaplanina Strain DSM 44594T.</title>
        <authorList>
            <person name="Kaur N."/>
            <person name="Kumar S."/>
            <person name="Bala M."/>
            <person name="Raghava G.P."/>
            <person name="Mayilraj S."/>
        </authorList>
    </citation>
    <scope>NUCLEOTIDE SEQUENCE [LARGE SCALE GENOMIC DNA]</scope>
    <source>
        <strain evidence="6 7">DSM 44594</strain>
    </source>
</reference>
<evidence type="ECO:0000313" key="6">
    <source>
        <dbReference type="EMBL" id="EME60944.1"/>
    </source>
</evidence>
<dbReference type="GO" id="GO:0003677">
    <property type="term" value="F:DNA binding"/>
    <property type="evidence" value="ECO:0007669"/>
    <property type="project" value="UniProtKB-KW"/>
</dbReference>
<evidence type="ECO:0000256" key="4">
    <source>
        <dbReference type="SAM" id="MobiDB-lite"/>
    </source>
</evidence>
<evidence type="ECO:0000256" key="2">
    <source>
        <dbReference type="ARBA" id="ARBA00023125"/>
    </source>
</evidence>
<dbReference type="SMART" id="SM00421">
    <property type="entry name" value="HTH_LUXR"/>
    <property type="match status" value="1"/>
</dbReference>
<keyword evidence="7" id="KW-1185">Reference proteome</keyword>
<organism evidence="6 7">
    <name type="scientific">Amycolatopsis decaplanina DSM 44594</name>
    <dbReference type="NCBI Taxonomy" id="1284240"/>
    <lineage>
        <taxon>Bacteria</taxon>
        <taxon>Bacillati</taxon>
        <taxon>Actinomycetota</taxon>
        <taxon>Actinomycetes</taxon>
        <taxon>Pseudonocardiales</taxon>
        <taxon>Pseudonocardiaceae</taxon>
        <taxon>Amycolatopsis</taxon>
    </lineage>
</organism>
<dbReference type="PANTHER" id="PTHR44688">
    <property type="entry name" value="DNA-BINDING TRANSCRIPTIONAL ACTIVATOR DEVR_DOSR"/>
    <property type="match status" value="1"/>
</dbReference>
<dbReference type="Gene3D" id="1.10.10.10">
    <property type="entry name" value="Winged helix-like DNA-binding domain superfamily/Winged helix DNA-binding domain"/>
    <property type="match status" value="1"/>
</dbReference>
<feature type="region of interest" description="Disordered" evidence="4">
    <location>
        <begin position="13"/>
        <end position="37"/>
    </location>
</feature>
<dbReference type="OrthoDB" id="4811808at2"/>
<dbReference type="Pfam" id="PF00196">
    <property type="entry name" value="GerE"/>
    <property type="match status" value="1"/>
</dbReference>
<dbReference type="InterPro" id="IPR016032">
    <property type="entry name" value="Sig_transdc_resp-reg_C-effctor"/>
</dbReference>
<name>M2ZKP6_9PSEU</name>
<comment type="caution">
    <text evidence="6">The sequence shown here is derived from an EMBL/GenBank/DDBJ whole genome shotgun (WGS) entry which is preliminary data.</text>
</comment>
<evidence type="ECO:0000259" key="5">
    <source>
        <dbReference type="PROSITE" id="PS50043"/>
    </source>
</evidence>
<dbReference type="GO" id="GO:0006355">
    <property type="term" value="P:regulation of DNA-templated transcription"/>
    <property type="evidence" value="ECO:0007669"/>
    <property type="project" value="InterPro"/>
</dbReference>
<keyword evidence="2" id="KW-0238">DNA-binding</keyword>
<dbReference type="EMBL" id="AOHO01000047">
    <property type="protein sequence ID" value="EME60944.1"/>
    <property type="molecule type" value="Genomic_DNA"/>
</dbReference>
<dbReference type="SUPFAM" id="SSF46894">
    <property type="entry name" value="C-terminal effector domain of the bipartite response regulators"/>
    <property type="match status" value="1"/>
</dbReference>
<dbReference type="AlphaFoldDB" id="M2ZKP6"/>